<dbReference type="Proteomes" id="UP000386466">
    <property type="component" value="Unassembled WGS sequence"/>
</dbReference>
<gene>
    <name evidence="1" type="ORF">LYPA_23C009453</name>
</gene>
<proteinExistence type="predicted"/>
<name>A0A485MYE1_LYNPA</name>
<protein>
    <submittedName>
        <fullName evidence="1">Uncharacterized protein</fullName>
    </submittedName>
</protein>
<dbReference type="EMBL" id="CAAGRJ010007183">
    <property type="protein sequence ID" value="VFV25044.1"/>
    <property type="molecule type" value="Genomic_DNA"/>
</dbReference>
<organism evidence="1 2">
    <name type="scientific">Lynx pardinus</name>
    <name type="common">Iberian lynx</name>
    <name type="synonym">Felis pardina</name>
    <dbReference type="NCBI Taxonomy" id="191816"/>
    <lineage>
        <taxon>Eukaryota</taxon>
        <taxon>Metazoa</taxon>
        <taxon>Chordata</taxon>
        <taxon>Craniata</taxon>
        <taxon>Vertebrata</taxon>
        <taxon>Euteleostomi</taxon>
        <taxon>Mammalia</taxon>
        <taxon>Eutheria</taxon>
        <taxon>Laurasiatheria</taxon>
        <taxon>Carnivora</taxon>
        <taxon>Feliformia</taxon>
        <taxon>Felidae</taxon>
        <taxon>Felinae</taxon>
        <taxon>Lynx</taxon>
    </lineage>
</organism>
<evidence type="ECO:0000313" key="1">
    <source>
        <dbReference type="EMBL" id="VFV25044.1"/>
    </source>
</evidence>
<dbReference type="AlphaFoldDB" id="A0A485MYE1"/>
<evidence type="ECO:0000313" key="2">
    <source>
        <dbReference type="Proteomes" id="UP000386466"/>
    </source>
</evidence>
<reference evidence="1 2" key="1">
    <citation type="submission" date="2019-01" db="EMBL/GenBank/DDBJ databases">
        <authorList>
            <person name="Alioto T."/>
            <person name="Alioto T."/>
        </authorList>
    </citation>
    <scope>NUCLEOTIDE SEQUENCE [LARGE SCALE GENOMIC DNA]</scope>
</reference>
<sequence length="67" mass="7198">MANGLCLKLSVKSKGFPAKCLPVECRASERNLEVQLGVNIACAAVASRWPASRCALLQRAICCSFNE</sequence>
<accession>A0A485MYE1</accession>
<keyword evidence="2" id="KW-1185">Reference proteome</keyword>